<feature type="chain" id="PRO_5039619962" evidence="1">
    <location>
        <begin position="21"/>
        <end position="71"/>
    </location>
</feature>
<accession>A0A1R0KTM6</accession>
<evidence type="ECO:0000313" key="3">
    <source>
        <dbReference type="Proteomes" id="UP000187486"/>
    </source>
</evidence>
<comment type="caution">
    <text evidence="2">The sequence shown here is derived from an EMBL/GenBank/DDBJ whole genome shotgun (WGS) entry which is preliminary data.</text>
</comment>
<sequence length="71" mass="7736">MLLWKRIAAIGAATSLLAAAVQPPEGAFRPDAAIRYTEYGIPHIVANDTERYGEKDILASPSLEAVRVSRR</sequence>
<proteinExistence type="predicted"/>
<dbReference type="AlphaFoldDB" id="A0A1R0KTM6"/>
<keyword evidence="1" id="KW-0732">Signal</keyword>
<dbReference type="EMBL" id="MQUQ01000008">
    <property type="protein sequence ID" value="OLZ51372.1"/>
    <property type="molecule type" value="Genomic_DNA"/>
</dbReference>
<gene>
    <name evidence="2" type="ORF">BS329_16385</name>
</gene>
<reference evidence="2 3" key="1">
    <citation type="submission" date="2016-01" db="EMBL/GenBank/DDBJ databases">
        <title>Amycolatopsis coloradensis genome sequencing and assembly.</title>
        <authorList>
            <person name="Mayilraj S."/>
        </authorList>
    </citation>
    <scope>NUCLEOTIDE SEQUENCE [LARGE SCALE GENOMIC DNA]</scope>
    <source>
        <strain evidence="2 3">DSM 44225</strain>
    </source>
</reference>
<evidence type="ECO:0000313" key="2">
    <source>
        <dbReference type="EMBL" id="OLZ51372.1"/>
    </source>
</evidence>
<name>A0A1R0KTM6_9PSEU</name>
<dbReference type="OrthoDB" id="4759017at2"/>
<evidence type="ECO:0000256" key="1">
    <source>
        <dbReference type="SAM" id="SignalP"/>
    </source>
</evidence>
<keyword evidence="3" id="KW-1185">Reference proteome</keyword>
<protein>
    <submittedName>
        <fullName evidence="2">Uncharacterized protein</fullName>
    </submittedName>
</protein>
<dbReference type="Proteomes" id="UP000187486">
    <property type="component" value="Unassembled WGS sequence"/>
</dbReference>
<organism evidence="2 3">
    <name type="scientific">Amycolatopsis coloradensis</name>
    <dbReference type="NCBI Taxonomy" id="76021"/>
    <lineage>
        <taxon>Bacteria</taxon>
        <taxon>Bacillati</taxon>
        <taxon>Actinomycetota</taxon>
        <taxon>Actinomycetes</taxon>
        <taxon>Pseudonocardiales</taxon>
        <taxon>Pseudonocardiaceae</taxon>
        <taxon>Amycolatopsis</taxon>
    </lineage>
</organism>
<feature type="signal peptide" evidence="1">
    <location>
        <begin position="1"/>
        <end position="20"/>
    </location>
</feature>
<dbReference type="RefSeq" id="WP_076161639.1">
    <property type="nucleotide sequence ID" value="NZ_JBEZVB010000058.1"/>
</dbReference>
<dbReference type="STRING" id="76021.BS329_16385"/>